<feature type="signal peptide" evidence="2">
    <location>
        <begin position="1"/>
        <end position="21"/>
    </location>
</feature>
<accession>A0A1H1ZWN2</accession>
<name>A0A1H1ZWN2_9ACTN</name>
<proteinExistence type="inferred from homology"/>
<dbReference type="EC" id="5.2.1.8" evidence="2"/>
<evidence type="ECO:0000256" key="2">
    <source>
        <dbReference type="RuleBase" id="RU363019"/>
    </source>
</evidence>
<dbReference type="STRING" id="630515.SAMN04489812_5499"/>
<dbReference type="AlphaFoldDB" id="A0A1H1ZWN2"/>
<dbReference type="InterPro" id="IPR029000">
    <property type="entry name" value="Cyclophilin-like_dom_sf"/>
</dbReference>
<dbReference type="PROSITE" id="PS50072">
    <property type="entry name" value="CSA_PPIASE_2"/>
    <property type="match status" value="1"/>
</dbReference>
<comment type="function">
    <text evidence="1 2">PPIases accelerate the folding of proteins. It catalyzes the cis-trans isomerization of proline imidic peptide bonds in oligopeptides.</text>
</comment>
<dbReference type="Gene3D" id="2.40.100.10">
    <property type="entry name" value="Cyclophilin-like"/>
    <property type="match status" value="1"/>
</dbReference>
<feature type="region of interest" description="Disordered" evidence="3">
    <location>
        <begin position="224"/>
        <end position="247"/>
    </location>
</feature>
<keyword evidence="2 5" id="KW-0413">Isomerase</keyword>
<dbReference type="PRINTS" id="PR00153">
    <property type="entry name" value="CSAPPISMRASE"/>
</dbReference>
<comment type="catalytic activity">
    <reaction evidence="2">
        <text>[protein]-peptidylproline (omega=180) = [protein]-peptidylproline (omega=0)</text>
        <dbReference type="Rhea" id="RHEA:16237"/>
        <dbReference type="Rhea" id="RHEA-COMP:10747"/>
        <dbReference type="Rhea" id="RHEA-COMP:10748"/>
        <dbReference type="ChEBI" id="CHEBI:83833"/>
        <dbReference type="ChEBI" id="CHEBI:83834"/>
        <dbReference type="EC" id="5.2.1.8"/>
    </reaction>
</comment>
<dbReference type="GO" id="GO:0003755">
    <property type="term" value="F:peptidyl-prolyl cis-trans isomerase activity"/>
    <property type="evidence" value="ECO:0007669"/>
    <property type="project" value="UniProtKB-UniRule"/>
</dbReference>
<evidence type="ECO:0000256" key="1">
    <source>
        <dbReference type="ARBA" id="ARBA00002388"/>
    </source>
</evidence>
<dbReference type="Pfam" id="PF00160">
    <property type="entry name" value="Pro_isomerase"/>
    <property type="match status" value="1"/>
</dbReference>
<dbReference type="PANTHER" id="PTHR45625:SF3">
    <property type="entry name" value="PEPTIDYL-PROLYL CIS-TRANS ISOMERASE B-RELATED"/>
    <property type="match status" value="1"/>
</dbReference>
<keyword evidence="6" id="KW-1185">Reference proteome</keyword>
<dbReference type="Proteomes" id="UP000199103">
    <property type="component" value="Chromosome I"/>
</dbReference>
<reference evidence="5 6" key="1">
    <citation type="submission" date="2016-10" db="EMBL/GenBank/DDBJ databases">
        <authorList>
            <person name="de Groot N.N."/>
        </authorList>
    </citation>
    <scope>NUCLEOTIDE SEQUENCE [LARGE SCALE GENOMIC DNA]</scope>
    <source>
        <strain evidence="5 6">DSM 21800</strain>
    </source>
</reference>
<sequence>MTGSWKRRGPLTILTAGVLSAAMLLAGCGQIPDSPLGASEQRGAAPEKSAEAEPSKAAPLDCEYTETGTATRPVDPPPSTGVPMKGTATAVIKMSAGTITVTLDRTRSPCTVNSFVSLAEQHFYDATSCPRMTDAGTLFMLQCGDPSKRGDRSGGPGYSFPDELSGDESYGEGTVAMANSGPNSNGSQFFLVYRNSQLDPNYTVFGTMDAAGIAVLNKIAKGGVDNSNGAHDGKPKSEAKIISVTVS</sequence>
<dbReference type="InterPro" id="IPR044666">
    <property type="entry name" value="Cyclophilin_A-like"/>
</dbReference>
<feature type="domain" description="PPIase cyclophilin-type" evidence="4">
    <location>
        <begin position="96"/>
        <end position="246"/>
    </location>
</feature>
<dbReference type="CDD" id="cd00317">
    <property type="entry name" value="cyclophilin"/>
    <property type="match status" value="1"/>
</dbReference>
<comment type="similarity">
    <text evidence="2">Belongs to the cyclophilin-type PPIase family.</text>
</comment>
<keyword evidence="2" id="KW-0697">Rotamase</keyword>
<dbReference type="PROSITE" id="PS51257">
    <property type="entry name" value="PROKAR_LIPOPROTEIN"/>
    <property type="match status" value="1"/>
</dbReference>
<keyword evidence="2" id="KW-0732">Signal</keyword>
<evidence type="ECO:0000313" key="5">
    <source>
        <dbReference type="EMBL" id="SDT37967.1"/>
    </source>
</evidence>
<feature type="chain" id="PRO_5039753881" description="Peptidyl-prolyl cis-trans isomerase" evidence="2">
    <location>
        <begin position="22"/>
        <end position="247"/>
    </location>
</feature>
<organism evidence="5 6">
    <name type="scientific">Microlunatus soli</name>
    <dbReference type="NCBI Taxonomy" id="630515"/>
    <lineage>
        <taxon>Bacteria</taxon>
        <taxon>Bacillati</taxon>
        <taxon>Actinomycetota</taxon>
        <taxon>Actinomycetes</taxon>
        <taxon>Propionibacteriales</taxon>
        <taxon>Propionibacteriaceae</taxon>
        <taxon>Microlunatus</taxon>
    </lineage>
</organism>
<evidence type="ECO:0000259" key="4">
    <source>
        <dbReference type="PROSITE" id="PS50072"/>
    </source>
</evidence>
<protein>
    <recommendedName>
        <fullName evidence="2">Peptidyl-prolyl cis-trans isomerase</fullName>
        <shortName evidence="2">PPIase</shortName>
        <ecNumber evidence="2">5.2.1.8</ecNumber>
    </recommendedName>
</protein>
<dbReference type="EMBL" id="LT629772">
    <property type="protein sequence ID" value="SDT37967.1"/>
    <property type="molecule type" value="Genomic_DNA"/>
</dbReference>
<dbReference type="PANTHER" id="PTHR45625">
    <property type="entry name" value="PEPTIDYL-PROLYL CIS-TRANS ISOMERASE-RELATED"/>
    <property type="match status" value="1"/>
</dbReference>
<dbReference type="RefSeq" id="WP_231920068.1">
    <property type="nucleotide sequence ID" value="NZ_LT629772.1"/>
</dbReference>
<gene>
    <name evidence="5" type="ORF">SAMN04489812_5499</name>
</gene>
<evidence type="ECO:0000313" key="6">
    <source>
        <dbReference type="Proteomes" id="UP000199103"/>
    </source>
</evidence>
<feature type="region of interest" description="Disordered" evidence="3">
    <location>
        <begin position="147"/>
        <end position="173"/>
    </location>
</feature>
<evidence type="ECO:0000256" key="3">
    <source>
        <dbReference type="SAM" id="MobiDB-lite"/>
    </source>
</evidence>
<dbReference type="InterPro" id="IPR002130">
    <property type="entry name" value="Cyclophilin-type_PPIase_dom"/>
</dbReference>
<feature type="region of interest" description="Disordered" evidence="3">
    <location>
        <begin position="34"/>
        <end position="61"/>
    </location>
</feature>
<dbReference type="SUPFAM" id="SSF50891">
    <property type="entry name" value="Cyclophilin-like"/>
    <property type="match status" value="1"/>
</dbReference>